<sequence>TPFPSSTARFTDRDTLCRLNNPNETEAPLGKGGRENAKPHYRPLLLLLFHWLLSLSLFLTEGTWCRVSSLMHGDGERGLFLSEPWPKTLSQRAQLGTARFDSKQLPFTAGNGRAGGGGGKKTSQEGPKYRVPHDTRSSLHHD</sequence>
<feature type="non-terminal residue" evidence="2">
    <location>
        <position position="142"/>
    </location>
</feature>
<comment type="caution">
    <text evidence="2">The sequence shown here is derived from an EMBL/GenBank/DDBJ whole genome shotgun (WGS) entry which is preliminary data.</text>
</comment>
<organism evidence="2 3">
    <name type="scientific">Pleuronectes platessa</name>
    <name type="common">European plaice</name>
    <dbReference type="NCBI Taxonomy" id="8262"/>
    <lineage>
        <taxon>Eukaryota</taxon>
        <taxon>Metazoa</taxon>
        <taxon>Chordata</taxon>
        <taxon>Craniata</taxon>
        <taxon>Vertebrata</taxon>
        <taxon>Euteleostomi</taxon>
        <taxon>Actinopterygii</taxon>
        <taxon>Neopterygii</taxon>
        <taxon>Teleostei</taxon>
        <taxon>Neoteleostei</taxon>
        <taxon>Acanthomorphata</taxon>
        <taxon>Carangaria</taxon>
        <taxon>Pleuronectiformes</taxon>
        <taxon>Pleuronectoidei</taxon>
        <taxon>Pleuronectidae</taxon>
        <taxon>Pleuronectes</taxon>
    </lineage>
</organism>
<gene>
    <name evidence="2" type="ORF">PLEPLA_LOCUS13488</name>
</gene>
<proteinExistence type="predicted"/>
<feature type="compositionally biased region" description="Basic and acidic residues" evidence="1">
    <location>
        <begin position="127"/>
        <end position="142"/>
    </location>
</feature>
<reference evidence="2" key="1">
    <citation type="submission" date="2020-03" db="EMBL/GenBank/DDBJ databases">
        <authorList>
            <person name="Weist P."/>
        </authorList>
    </citation>
    <scope>NUCLEOTIDE SEQUENCE</scope>
</reference>
<keyword evidence="3" id="KW-1185">Reference proteome</keyword>
<evidence type="ECO:0000313" key="2">
    <source>
        <dbReference type="EMBL" id="CAB1425558.1"/>
    </source>
</evidence>
<protein>
    <submittedName>
        <fullName evidence="2">Uncharacterized protein</fullName>
    </submittedName>
</protein>
<evidence type="ECO:0000313" key="3">
    <source>
        <dbReference type="Proteomes" id="UP001153269"/>
    </source>
</evidence>
<dbReference type="EMBL" id="CADEAL010000813">
    <property type="protein sequence ID" value="CAB1425558.1"/>
    <property type="molecule type" value="Genomic_DNA"/>
</dbReference>
<name>A0A9N7U687_PLEPL</name>
<evidence type="ECO:0000256" key="1">
    <source>
        <dbReference type="SAM" id="MobiDB-lite"/>
    </source>
</evidence>
<dbReference type="AlphaFoldDB" id="A0A9N7U687"/>
<accession>A0A9N7U687</accession>
<feature type="region of interest" description="Disordered" evidence="1">
    <location>
        <begin position="100"/>
        <end position="142"/>
    </location>
</feature>
<dbReference type="Proteomes" id="UP001153269">
    <property type="component" value="Unassembled WGS sequence"/>
</dbReference>